<evidence type="ECO:0000256" key="2">
    <source>
        <dbReference type="ARBA" id="ARBA00023125"/>
    </source>
</evidence>
<evidence type="ECO:0000256" key="1">
    <source>
        <dbReference type="ARBA" id="ARBA00023015"/>
    </source>
</evidence>
<dbReference type="NCBIfam" id="NF033788">
    <property type="entry name" value="HTH_metalloreg"/>
    <property type="match status" value="1"/>
</dbReference>
<dbReference type="PANTHER" id="PTHR43132:SF2">
    <property type="entry name" value="ARSENICAL RESISTANCE OPERON REPRESSOR ARSR-RELATED"/>
    <property type="match status" value="1"/>
</dbReference>
<dbReference type="SMART" id="SM00418">
    <property type="entry name" value="HTH_ARSR"/>
    <property type="match status" value="1"/>
</dbReference>
<evidence type="ECO:0000259" key="4">
    <source>
        <dbReference type="PROSITE" id="PS50987"/>
    </source>
</evidence>
<dbReference type="SUPFAM" id="SSF46785">
    <property type="entry name" value="Winged helix' DNA-binding domain"/>
    <property type="match status" value="1"/>
</dbReference>
<comment type="caution">
    <text evidence="5">The sequence shown here is derived from an EMBL/GenBank/DDBJ whole genome shotgun (WGS) entry which is preliminary data.</text>
</comment>
<keyword evidence="3" id="KW-0804">Transcription</keyword>
<dbReference type="InterPro" id="IPR011991">
    <property type="entry name" value="ArsR-like_HTH"/>
</dbReference>
<organism evidence="5 6">
    <name type="scientific">Pelagicoccus mobilis</name>
    <dbReference type="NCBI Taxonomy" id="415221"/>
    <lineage>
        <taxon>Bacteria</taxon>
        <taxon>Pseudomonadati</taxon>
        <taxon>Verrucomicrobiota</taxon>
        <taxon>Opitutia</taxon>
        <taxon>Puniceicoccales</taxon>
        <taxon>Pelagicoccaceae</taxon>
        <taxon>Pelagicoccus</taxon>
    </lineage>
</organism>
<accession>A0A934S0D6</accession>
<dbReference type="CDD" id="cd00090">
    <property type="entry name" value="HTH_ARSR"/>
    <property type="match status" value="1"/>
</dbReference>
<keyword evidence="6" id="KW-1185">Reference proteome</keyword>
<dbReference type="InterPro" id="IPR051011">
    <property type="entry name" value="Metal_resp_trans_reg"/>
</dbReference>
<keyword evidence="2" id="KW-0238">DNA-binding</keyword>
<evidence type="ECO:0000313" key="6">
    <source>
        <dbReference type="Proteomes" id="UP000617628"/>
    </source>
</evidence>
<reference evidence="5" key="1">
    <citation type="submission" date="2021-01" db="EMBL/GenBank/DDBJ databases">
        <title>Modified the classification status of verrucomicrobia.</title>
        <authorList>
            <person name="Feng X."/>
        </authorList>
    </citation>
    <scope>NUCLEOTIDE SEQUENCE</scope>
    <source>
        <strain evidence="5">KCTC 13126</strain>
    </source>
</reference>
<dbReference type="PROSITE" id="PS50987">
    <property type="entry name" value="HTH_ARSR_2"/>
    <property type="match status" value="1"/>
</dbReference>
<dbReference type="InterPro" id="IPR001845">
    <property type="entry name" value="HTH_ArsR_DNA-bd_dom"/>
</dbReference>
<feature type="domain" description="HTH arsR-type" evidence="4">
    <location>
        <begin position="1"/>
        <end position="95"/>
    </location>
</feature>
<proteinExistence type="predicted"/>
<dbReference type="InterPro" id="IPR036388">
    <property type="entry name" value="WH-like_DNA-bd_sf"/>
</dbReference>
<dbReference type="Proteomes" id="UP000617628">
    <property type="component" value="Unassembled WGS sequence"/>
</dbReference>
<name>A0A934S0D6_9BACT</name>
<sequence length="96" mass="10712">MDTEIAAKQLAELGHVTRLEVFRYLVRGGLKGVPVGELQEALGVPASTLSHHISRLVSVDLVKQRREGRTLYCTPEFQVLEALLAFMQEECCSNEE</sequence>
<dbReference type="AlphaFoldDB" id="A0A934S0D6"/>
<dbReference type="RefSeq" id="WP_200357826.1">
    <property type="nucleotide sequence ID" value="NZ_JAENIL010000052.1"/>
</dbReference>
<dbReference type="Pfam" id="PF12840">
    <property type="entry name" value="HTH_20"/>
    <property type="match status" value="1"/>
</dbReference>
<evidence type="ECO:0000256" key="3">
    <source>
        <dbReference type="ARBA" id="ARBA00023163"/>
    </source>
</evidence>
<dbReference type="InterPro" id="IPR036390">
    <property type="entry name" value="WH_DNA-bd_sf"/>
</dbReference>
<evidence type="ECO:0000313" key="5">
    <source>
        <dbReference type="EMBL" id="MBK1879613.1"/>
    </source>
</evidence>
<dbReference type="EMBL" id="JAENIL010000052">
    <property type="protein sequence ID" value="MBK1879613.1"/>
    <property type="molecule type" value="Genomic_DNA"/>
</dbReference>
<protein>
    <submittedName>
        <fullName evidence="5">Helix-turn-helix transcriptional regulator</fullName>
    </submittedName>
</protein>
<keyword evidence="1" id="KW-0805">Transcription regulation</keyword>
<dbReference type="GO" id="GO:0003700">
    <property type="term" value="F:DNA-binding transcription factor activity"/>
    <property type="evidence" value="ECO:0007669"/>
    <property type="project" value="InterPro"/>
</dbReference>
<dbReference type="Gene3D" id="1.10.10.10">
    <property type="entry name" value="Winged helix-like DNA-binding domain superfamily/Winged helix DNA-binding domain"/>
    <property type="match status" value="1"/>
</dbReference>
<dbReference type="GO" id="GO:0003677">
    <property type="term" value="F:DNA binding"/>
    <property type="evidence" value="ECO:0007669"/>
    <property type="project" value="UniProtKB-KW"/>
</dbReference>
<dbReference type="PANTHER" id="PTHR43132">
    <property type="entry name" value="ARSENICAL RESISTANCE OPERON REPRESSOR ARSR-RELATED"/>
    <property type="match status" value="1"/>
</dbReference>
<gene>
    <name evidence="5" type="ORF">JIN87_22195</name>
</gene>